<keyword evidence="4" id="KW-0408">Iron</keyword>
<name>T0ZAE4_9ZZZZ</name>
<evidence type="ECO:0000256" key="2">
    <source>
        <dbReference type="ARBA" id="ARBA00022691"/>
    </source>
</evidence>
<keyword evidence="3" id="KW-0479">Metal-binding</keyword>
<dbReference type="InterPro" id="IPR007197">
    <property type="entry name" value="rSAM"/>
</dbReference>
<dbReference type="SUPFAM" id="SSF102114">
    <property type="entry name" value="Radical SAM enzymes"/>
    <property type="match status" value="1"/>
</dbReference>
<dbReference type="GO" id="GO:0046872">
    <property type="term" value="F:metal ion binding"/>
    <property type="evidence" value="ECO:0007669"/>
    <property type="project" value="UniProtKB-KW"/>
</dbReference>
<dbReference type="GO" id="GO:0051539">
    <property type="term" value="F:4 iron, 4 sulfur cluster binding"/>
    <property type="evidence" value="ECO:0007669"/>
    <property type="project" value="UniProtKB-KW"/>
</dbReference>
<evidence type="ECO:0000259" key="6">
    <source>
        <dbReference type="PROSITE" id="PS51918"/>
    </source>
</evidence>
<dbReference type="InterPro" id="IPR025274">
    <property type="entry name" value="DUF4070"/>
</dbReference>
<evidence type="ECO:0000256" key="3">
    <source>
        <dbReference type="ARBA" id="ARBA00022723"/>
    </source>
</evidence>
<keyword evidence="5" id="KW-0411">Iron-sulfur</keyword>
<feature type="non-terminal residue" evidence="7">
    <location>
        <position position="340"/>
    </location>
</feature>
<organism evidence="7">
    <name type="scientific">mine drainage metagenome</name>
    <dbReference type="NCBI Taxonomy" id="410659"/>
    <lineage>
        <taxon>unclassified sequences</taxon>
        <taxon>metagenomes</taxon>
        <taxon>ecological metagenomes</taxon>
    </lineage>
</organism>
<dbReference type="PROSITE" id="PS51918">
    <property type="entry name" value="RADICAL_SAM"/>
    <property type="match status" value="1"/>
</dbReference>
<proteinExistence type="predicted"/>
<dbReference type="SFLD" id="SFLDG01123">
    <property type="entry name" value="methyltransferase_(Class_B)"/>
    <property type="match status" value="1"/>
</dbReference>
<dbReference type="Gene3D" id="3.80.30.20">
    <property type="entry name" value="tm_1862 like domain"/>
    <property type="match status" value="1"/>
</dbReference>
<dbReference type="PANTHER" id="PTHR43409">
    <property type="entry name" value="ANAEROBIC MAGNESIUM-PROTOPORPHYRIN IX MONOMETHYL ESTER CYCLASE-RELATED"/>
    <property type="match status" value="1"/>
</dbReference>
<keyword evidence="2" id="KW-0949">S-adenosyl-L-methionine</keyword>
<dbReference type="InterPro" id="IPR051198">
    <property type="entry name" value="BchE-like"/>
</dbReference>
<dbReference type="InterPro" id="IPR023404">
    <property type="entry name" value="rSAM_horseshoe"/>
</dbReference>
<dbReference type="AlphaFoldDB" id="T0ZAE4"/>
<dbReference type="EMBL" id="AUZX01011743">
    <property type="protein sequence ID" value="EQD42023.1"/>
    <property type="molecule type" value="Genomic_DNA"/>
</dbReference>
<dbReference type="GO" id="GO:0003824">
    <property type="term" value="F:catalytic activity"/>
    <property type="evidence" value="ECO:0007669"/>
    <property type="project" value="InterPro"/>
</dbReference>
<dbReference type="InterPro" id="IPR034466">
    <property type="entry name" value="Methyltransferase_Class_B"/>
</dbReference>
<dbReference type="SMART" id="SM00729">
    <property type="entry name" value="Elp3"/>
    <property type="match status" value="1"/>
</dbReference>
<dbReference type="InterPro" id="IPR006638">
    <property type="entry name" value="Elp3/MiaA/NifB-like_rSAM"/>
</dbReference>
<dbReference type="Pfam" id="PF13282">
    <property type="entry name" value="DUF4070"/>
    <property type="match status" value="1"/>
</dbReference>
<dbReference type="PANTHER" id="PTHR43409:SF3">
    <property type="entry name" value="HYPOTHETICAL METHYLTRANSFERASE"/>
    <property type="match status" value="1"/>
</dbReference>
<reference evidence="7" key="1">
    <citation type="submission" date="2013-08" db="EMBL/GenBank/DDBJ databases">
        <authorList>
            <person name="Mendez C."/>
            <person name="Richter M."/>
            <person name="Ferrer M."/>
            <person name="Sanchez J."/>
        </authorList>
    </citation>
    <scope>NUCLEOTIDE SEQUENCE</scope>
</reference>
<dbReference type="CDD" id="cd01335">
    <property type="entry name" value="Radical_SAM"/>
    <property type="match status" value="1"/>
</dbReference>
<dbReference type="SFLD" id="SFLDG01082">
    <property type="entry name" value="B12-binding_domain_containing"/>
    <property type="match status" value="1"/>
</dbReference>
<dbReference type="SFLD" id="SFLDS00029">
    <property type="entry name" value="Radical_SAM"/>
    <property type="match status" value="1"/>
</dbReference>
<evidence type="ECO:0000256" key="4">
    <source>
        <dbReference type="ARBA" id="ARBA00023004"/>
    </source>
</evidence>
<feature type="domain" description="Radical SAM core" evidence="6">
    <location>
        <begin position="25"/>
        <end position="254"/>
    </location>
</feature>
<dbReference type="Pfam" id="PF04055">
    <property type="entry name" value="Radical_SAM"/>
    <property type="match status" value="1"/>
</dbReference>
<sequence>MALYRETGTIDLRTSPAPRFDLLKLPLYTTVTMQFSRGCPYMCEFCDIIVMFGRKPRHKSVEQVGRELDILRAQGVRKVFFVDDNLIGNLKVAKNLLRFLIDYQTRHQYSFSFGTEASLNLSQDEELMTLFREAHFRWAFIGIESPDEASLRETHKVQNTREDPLTAVQRIHAHGIEVLAGFIVGFDNDTVSTFERQYEFIVRSGIQTAMIGLLNAMPRTPLYERLQAAGRLREQDSGGDNTKLSTNVVPLGMSHEELIAGYRRLHERLLADGAIARRIRSKNRFFGRSSGGPALEYGAGASLRIVLRFFRRGLLPAGPVRLWHFLRSFPWTKPWQIPLT</sequence>
<evidence type="ECO:0000313" key="7">
    <source>
        <dbReference type="EMBL" id="EQD42023.1"/>
    </source>
</evidence>
<comment type="caution">
    <text evidence="7">The sequence shown here is derived from an EMBL/GenBank/DDBJ whole genome shotgun (WGS) entry which is preliminary data.</text>
</comment>
<gene>
    <name evidence="7" type="ORF">B1A_15985</name>
</gene>
<accession>T0ZAE4</accession>
<reference evidence="7" key="2">
    <citation type="journal article" date="2014" name="ISME J.">
        <title>Microbial stratification in low pH oxic and suboxic macroscopic growths along an acid mine drainage.</title>
        <authorList>
            <person name="Mendez-Garcia C."/>
            <person name="Mesa V."/>
            <person name="Sprenger R.R."/>
            <person name="Richter M."/>
            <person name="Diez M.S."/>
            <person name="Solano J."/>
            <person name="Bargiela R."/>
            <person name="Golyshina O.V."/>
            <person name="Manteca A."/>
            <person name="Ramos J.L."/>
            <person name="Gallego J.R."/>
            <person name="Llorente I."/>
            <person name="Martins Dos Santos V.A."/>
            <person name="Jensen O.N."/>
            <person name="Pelaez A.I."/>
            <person name="Sanchez J."/>
            <person name="Ferrer M."/>
        </authorList>
    </citation>
    <scope>NUCLEOTIDE SEQUENCE</scope>
</reference>
<evidence type="ECO:0000256" key="1">
    <source>
        <dbReference type="ARBA" id="ARBA00001966"/>
    </source>
</evidence>
<dbReference type="GO" id="GO:0005829">
    <property type="term" value="C:cytosol"/>
    <property type="evidence" value="ECO:0007669"/>
    <property type="project" value="TreeGrafter"/>
</dbReference>
<dbReference type="InterPro" id="IPR058240">
    <property type="entry name" value="rSAM_sf"/>
</dbReference>
<protein>
    <submittedName>
        <fullName evidence="7">Radical SAM domain-containing protein</fullName>
    </submittedName>
</protein>
<evidence type="ECO:0000256" key="5">
    <source>
        <dbReference type="ARBA" id="ARBA00023014"/>
    </source>
</evidence>
<comment type="cofactor">
    <cofactor evidence="1">
        <name>[4Fe-4S] cluster</name>
        <dbReference type="ChEBI" id="CHEBI:49883"/>
    </cofactor>
</comment>